<dbReference type="Gene3D" id="3.40.250.10">
    <property type="entry name" value="Rhodanese-like domain"/>
    <property type="match status" value="2"/>
</dbReference>
<dbReference type="PANTHER" id="PTHR11364:SF27">
    <property type="entry name" value="SULFURTRANSFERASE"/>
    <property type="match status" value="1"/>
</dbReference>
<dbReference type="CDD" id="cd01449">
    <property type="entry name" value="TST_Repeat_2"/>
    <property type="match status" value="1"/>
</dbReference>
<protein>
    <submittedName>
        <fullName evidence="4">Sulfurtransferase</fullName>
        <ecNumber evidence="4">2.8.1.-</ecNumber>
    </submittedName>
</protein>
<dbReference type="GO" id="GO:0016740">
    <property type="term" value="F:transferase activity"/>
    <property type="evidence" value="ECO:0007669"/>
    <property type="project" value="UniProtKB-KW"/>
</dbReference>
<evidence type="ECO:0000256" key="2">
    <source>
        <dbReference type="ARBA" id="ARBA00022737"/>
    </source>
</evidence>
<dbReference type="InterPro" id="IPR045078">
    <property type="entry name" value="TST/MPST-like"/>
</dbReference>
<comment type="caution">
    <text evidence="4">The sequence shown here is derived from an EMBL/GenBank/DDBJ whole genome shotgun (WGS) entry which is preliminary data.</text>
</comment>
<gene>
    <name evidence="4" type="ORF">ACE02W_00325</name>
</gene>
<keyword evidence="2" id="KW-0677">Repeat</keyword>
<sequence>MEYPLVSTQWLEEHLTSPDLVLLDASMAVVLGKEPILYSEPVCIPRSRRFDVETDFCDTTSSQIHALPRFEQFVEGIAKLGIEPHSVVVIYDNQGIYSSPRAWWIFKVMGFHRVYVLDGGLPQWMAEDRVTSSRYQEEGIDYGASDSEELTAVLEYQPARVMDAEAVLAKLDDSDSAIIDARGAARFLGQVSEPRPGVRSGHIPHSVNLPFAEVLDGFKIKSSAELQSLFQGLAGDKPLRIFSCGSGITACILILASLASGHADAVLYDGSWADWGSRSDLPIAQ</sequence>
<proteinExistence type="predicted"/>
<accession>A0ABV4VDA1</accession>
<dbReference type="CDD" id="cd01448">
    <property type="entry name" value="TST_Repeat_1"/>
    <property type="match status" value="1"/>
</dbReference>
<evidence type="ECO:0000313" key="4">
    <source>
        <dbReference type="EMBL" id="MFB2618253.1"/>
    </source>
</evidence>
<keyword evidence="5" id="KW-1185">Reference proteome</keyword>
<feature type="domain" description="Rhodanese" evidence="3">
    <location>
        <begin position="16"/>
        <end position="133"/>
    </location>
</feature>
<dbReference type="Pfam" id="PF00581">
    <property type="entry name" value="Rhodanese"/>
    <property type="match status" value="2"/>
</dbReference>
<dbReference type="SUPFAM" id="SSF52821">
    <property type="entry name" value="Rhodanese/Cell cycle control phosphatase"/>
    <property type="match status" value="2"/>
</dbReference>
<dbReference type="PROSITE" id="PS50206">
    <property type="entry name" value="RHODANESE_3"/>
    <property type="match status" value="2"/>
</dbReference>
<evidence type="ECO:0000256" key="1">
    <source>
        <dbReference type="ARBA" id="ARBA00022679"/>
    </source>
</evidence>
<keyword evidence="1 4" id="KW-0808">Transferase</keyword>
<feature type="domain" description="Rhodanese" evidence="3">
    <location>
        <begin position="172"/>
        <end position="284"/>
    </location>
</feature>
<dbReference type="SMART" id="SM00450">
    <property type="entry name" value="RHOD"/>
    <property type="match status" value="2"/>
</dbReference>
<dbReference type="InterPro" id="IPR001763">
    <property type="entry name" value="Rhodanese-like_dom"/>
</dbReference>
<name>A0ABV4VDA1_9GAMM</name>
<organism evidence="4 5">
    <name type="scientific">Shewanella mangrovisoli</name>
    <dbReference type="NCBI Taxonomy" id="2864211"/>
    <lineage>
        <taxon>Bacteria</taxon>
        <taxon>Pseudomonadati</taxon>
        <taxon>Pseudomonadota</taxon>
        <taxon>Gammaproteobacteria</taxon>
        <taxon>Alteromonadales</taxon>
        <taxon>Shewanellaceae</taxon>
        <taxon>Shewanella</taxon>
    </lineage>
</organism>
<dbReference type="RefSeq" id="WP_342200435.1">
    <property type="nucleotide sequence ID" value="NZ_JBCATE010000001.1"/>
</dbReference>
<dbReference type="EMBL" id="JBHFGU010000001">
    <property type="protein sequence ID" value="MFB2618253.1"/>
    <property type="molecule type" value="Genomic_DNA"/>
</dbReference>
<dbReference type="InterPro" id="IPR036873">
    <property type="entry name" value="Rhodanese-like_dom_sf"/>
</dbReference>
<evidence type="ECO:0000313" key="5">
    <source>
        <dbReference type="Proteomes" id="UP001576708"/>
    </source>
</evidence>
<reference evidence="4 5" key="1">
    <citation type="submission" date="2024-09" db="EMBL/GenBank/DDBJ databases">
        <authorList>
            <person name="Zhang Y."/>
        </authorList>
    </citation>
    <scope>NUCLEOTIDE SEQUENCE [LARGE SCALE GENOMIC DNA]</scope>
    <source>
        <strain evidence="4 5">ZJ318</strain>
    </source>
</reference>
<dbReference type="Proteomes" id="UP001576708">
    <property type="component" value="Unassembled WGS sequence"/>
</dbReference>
<dbReference type="EC" id="2.8.1.-" evidence="4"/>
<dbReference type="PANTHER" id="PTHR11364">
    <property type="entry name" value="THIOSULFATE SULFERTANSFERASE"/>
    <property type="match status" value="1"/>
</dbReference>
<evidence type="ECO:0000259" key="3">
    <source>
        <dbReference type="PROSITE" id="PS50206"/>
    </source>
</evidence>